<dbReference type="InterPro" id="IPR006885">
    <property type="entry name" value="NADH_UbQ_FeS_4_mit-like"/>
</dbReference>
<dbReference type="PANTHER" id="PTHR12219:SF8">
    <property type="entry name" value="NADH DEHYDROGENASE [UBIQUINONE] IRON-SULFUR PROTEIN 4, MITOCHONDRIAL"/>
    <property type="match status" value="1"/>
</dbReference>
<dbReference type="AlphaFoldDB" id="A0A4Y7NMM6"/>
<organism evidence="12">
    <name type="scientific">Simocephalus serrulatus</name>
    <dbReference type="NCBI Taxonomy" id="117539"/>
    <lineage>
        <taxon>Eukaryota</taxon>
        <taxon>Metazoa</taxon>
        <taxon>Ecdysozoa</taxon>
        <taxon>Arthropoda</taxon>
        <taxon>Crustacea</taxon>
        <taxon>Branchiopoda</taxon>
        <taxon>Diplostraca</taxon>
        <taxon>Cladocera</taxon>
        <taxon>Anomopoda</taxon>
        <taxon>Daphniidae</taxon>
        <taxon>Simocephalus</taxon>
    </lineage>
</organism>
<comment type="function">
    <text evidence="1 11">Accessory subunit of the mitochondrial membrane respiratory chain NADH dehydrogenase (Complex I), that is believed not to be involved in catalysis. Complex I functions in the transfer of electrons from NADH to the respiratory chain. The immediate electron acceptor for the enzyme is believed to be ubiquinone.</text>
</comment>
<keyword evidence="9 11" id="KW-0496">Mitochondrion</keyword>
<reference evidence="12" key="1">
    <citation type="submission" date="2018-08" db="EMBL/GenBank/DDBJ databases">
        <authorList>
            <person name="Cornetti L."/>
        </authorList>
    </citation>
    <scope>NUCLEOTIDE SEQUENCE</scope>
    <source>
        <strain evidence="12">OM-SAIQ-clone2</strain>
    </source>
</reference>
<gene>
    <name evidence="12" type="primary">EOG090X0DNW</name>
</gene>
<evidence type="ECO:0000256" key="6">
    <source>
        <dbReference type="ARBA" id="ARBA00022792"/>
    </source>
</evidence>
<evidence type="ECO:0000256" key="5">
    <source>
        <dbReference type="ARBA" id="ARBA00022660"/>
    </source>
</evidence>
<evidence type="ECO:0000256" key="1">
    <source>
        <dbReference type="ARBA" id="ARBA00003195"/>
    </source>
</evidence>
<evidence type="ECO:0000256" key="10">
    <source>
        <dbReference type="ARBA" id="ARBA00023136"/>
    </source>
</evidence>
<evidence type="ECO:0000256" key="8">
    <source>
        <dbReference type="ARBA" id="ARBA00022982"/>
    </source>
</evidence>
<dbReference type="Gene3D" id="3.30.160.190">
    <property type="entry name" value="atu1810 like domain"/>
    <property type="match status" value="1"/>
</dbReference>
<proteinExistence type="evidence at transcript level"/>
<sequence length="219" mass="24778">MMTAVVMDMESIDATKNKSSSSRYRPLSEKLKMASVVNIAFRRGLVQSVWTCSSRRAFGSTAVLKNDDPLKMALLKEAPLKSLNDVIAPVEKHDELITVDSNVELASITGIPEEHIKTRLVRIWKPVKHAMQSGTANTHKWKMEFETRERWENPLMGWASTGDPLSNLQLSFATKEDAVAFCDKYGYEYSVSEVVEKQIRPKSYGANFSWNKKTRTSTK</sequence>
<keyword evidence="10 11" id="KW-0472">Membrane</keyword>
<keyword evidence="6 11" id="KW-0999">Mitochondrion inner membrane</keyword>
<dbReference type="GO" id="GO:0005743">
    <property type="term" value="C:mitochondrial inner membrane"/>
    <property type="evidence" value="ECO:0007669"/>
    <property type="project" value="UniProtKB-SubCell"/>
</dbReference>
<protein>
    <recommendedName>
        <fullName evidence="3 11">NADH dehydrogenase [ubiquinone] iron-sulfur protein 4, mitochondrial</fullName>
    </recommendedName>
</protein>
<dbReference type="GO" id="GO:0022900">
    <property type="term" value="P:electron transport chain"/>
    <property type="evidence" value="ECO:0007669"/>
    <property type="project" value="InterPro"/>
</dbReference>
<accession>A0A4Y7NMM6</accession>
<comment type="subcellular location">
    <subcellularLocation>
        <location evidence="11">Mitochondrion inner membrane</location>
        <topology evidence="11">Peripheral membrane protein</topology>
        <orientation evidence="11">Matrix side</orientation>
    </subcellularLocation>
</comment>
<evidence type="ECO:0000256" key="2">
    <source>
        <dbReference type="ARBA" id="ARBA00005882"/>
    </source>
</evidence>
<evidence type="ECO:0000256" key="11">
    <source>
        <dbReference type="RuleBase" id="RU367010"/>
    </source>
</evidence>
<dbReference type="Pfam" id="PF04800">
    <property type="entry name" value="NDUS4"/>
    <property type="match status" value="1"/>
</dbReference>
<evidence type="ECO:0000256" key="7">
    <source>
        <dbReference type="ARBA" id="ARBA00022946"/>
    </source>
</evidence>
<dbReference type="EMBL" id="LR024882">
    <property type="protein sequence ID" value="SVE94501.1"/>
    <property type="molecule type" value="mRNA"/>
</dbReference>
<comment type="similarity">
    <text evidence="2 11">Belongs to the complex I NDUFS4 subunit family.</text>
</comment>
<dbReference type="InterPro" id="IPR038532">
    <property type="entry name" value="NDUFS4-like_sf"/>
</dbReference>
<name>A0A4Y7NMM6_9CRUS</name>
<keyword evidence="8 11" id="KW-0249">Electron transport</keyword>
<evidence type="ECO:0000313" key="12">
    <source>
        <dbReference type="EMBL" id="SVE94501.1"/>
    </source>
</evidence>
<keyword evidence="4 11" id="KW-0813">Transport</keyword>
<keyword evidence="7 11" id="KW-0809">Transit peptide</keyword>
<dbReference type="PANTHER" id="PTHR12219">
    <property type="entry name" value="NADH-UBIQUINONE OXIDOREDUCTASE"/>
    <property type="match status" value="1"/>
</dbReference>
<evidence type="ECO:0000256" key="4">
    <source>
        <dbReference type="ARBA" id="ARBA00022448"/>
    </source>
</evidence>
<dbReference type="FunFam" id="3.30.160.190:FF:000001">
    <property type="entry name" value="NADH-ubiquinone oxidoreductase 21 kDa subunit mitochondrial"/>
    <property type="match status" value="1"/>
</dbReference>
<evidence type="ECO:0000256" key="3">
    <source>
        <dbReference type="ARBA" id="ARBA00015796"/>
    </source>
</evidence>
<keyword evidence="5 11" id="KW-0679">Respiratory chain</keyword>
<evidence type="ECO:0000256" key="9">
    <source>
        <dbReference type="ARBA" id="ARBA00023128"/>
    </source>
</evidence>